<dbReference type="Proteomes" id="UP000494182">
    <property type="component" value="Unassembled WGS sequence"/>
</dbReference>
<evidence type="ECO:0000313" key="3">
    <source>
        <dbReference type="Proteomes" id="UP000494182"/>
    </source>
</evidence>
<sequence length="50" mass="5144">MDSGWRAGWVGTPVSMGSRDAVPPRPGGGAAVELPEPVTLATKPAGIRMR</sequence>
<name>A0A6P2V9N4_9BURK</name>
<gene>
    <name evidence="2" type="ORF">BCO71171_00242</name>
</gene>
<protein>
    <submittedName>
        <fullName evidence="2">Uncharacterized protein</fullName>
    </submittedName>
</protein>
<dbReference type="AlphaFoldDB" id="A0A6P2V9N4"/>
<accession>A0A6P2V9N4</accession>
<evidence type="ECO:0000256" key="1">
    <source>
        <dbReference type="SAM" id="MobiDB-lite"/>
    </source>
</evidence>
<organism evidence="2 3">
    <name type="scientific">Burkholderia contaminans</name>
    <dbReference type="NCBI Taxonomy" id="488447"/>
    <lineage>
        <taxon>Bacteria</taxon>
        <taxon>Pseudomonadati</taxon>
        <taxon>Pseudomonadota</taxon>
        <taxon>Betaproteobacteria</taxon>
        <taxon>Burkholderiales</taxon>
        <taxon>Burkholderiaceae</taxon>
        <taxon>Burkholderia</taxon>
        <taxon>Burkholderia cepacia complex</taxon>
    </lineage>
</organism>
<evidence type="ECO:0000313" key="2">
    <source>
        <dbReference type="EMBL" id="VWC77681.1"/>
    </source>
</evidence>
<dbReference type="EMBL" id="CABVQT010000001">
    <property type="protein sequence ID" value="VWC77681.1"/>
    <property type="molecule type" value="Genomic_DNA"/>
</dbReference>
<feature type="region of interest" description="Disordered" evidence="1">
    <location>
        <begin position="1"/>
        <end position="33"/>
    </location>
</feature>
<reference evidence="2 3" key="1">
    <citation type="submission" date="2019-09" db="EMBL/GenBank/DDBJ databases">
        <authorList>
            <person name="Depoorter E."/>
        </authorList>
    </citation>
    <scope>NUCLEOTIDE SEQUENCE [LARGE SCALE GENOMIC DNA]</scope>
    <source>
        <strain evidence="2">R-71171</strain>
    </source>
</reference>
<proteinExistence type="predicted"/>